<gene>
    <name evidence="17" type="ORF">MNBD_GAMMA05-744</name>
</gene>
<evidence type="ECO:0000256" key="2">
    <source>
        <dbReference type="ARBA" id="ARBA00004752"/>
    </source>
</evidence>
<comment type="subcellular location">
    <subcellularLocation>
        <location evidence="1">Cytoplasm</location>
    </subcellularLocation>
</comment>
<evidence type="ECO:0000256" key="15">
    <source>
        <dbReference type="ARBA" id="ARBA00047527"/>
    </source>
</evidence>
<evidence type="ECO:0000313" key="17">
    <source>
        <dbReference type="EMBL" id="VAW52425.1"/>
    </source>
</evidence>
<dbReference type="Pfam" id="PF00275">
    <property type="entry name" value="EPSP_synthase"/>
    <property type="match status" value="1"/>
</dbReference>
<evidence type="ECO:0000256" key="9">
    <source>
        <dbReference type="ARBA" id="ARBA00023316"/>
    </source>
</evidence>
<dbReference type="NCBIfam" id="TIGR01072">
    <property type="entry name" value="murA"/>
    <property type="match status" value="1"/>
</dbReference>
<dbReference type="AlphaFoldDB" id="A0A3B0W908"/>
<dbReference type="GO" id="GO:0009252">
    <property type="term" value="P:peptidoglycan biosynthetic process"/>
    <property type="evidence" value="ECO:0007669"/>
    <property type="project" value="UniProtKB-KW"/>
</dbReference>
<dbReference type="InterPro" id="IPR036968">
    <property type="entry name" value="Enolpyruvate_Tfrase_sf"/>
</dbReference>
<keyword evidence="6" id="KW-0133">Cell shape</keyword>
<protein>
    <recommendedName>
        <fullName evidence="12">UDP-N-acetylglucosamine 1-carboxyvinyltransferase</fullName>
        <ecNumber evidence="11">2.5.1.7</ecNumber>
    </recommendedName>
    <alternativeName>
        <fullName evidence="13">Enoylpyruvate transferase</fullName>
    </alternativeName>
    <alternativeName>
        <fullName evidence="14">UDP-N-acetylglucosamine enolpyruvyl transferase</fullName>
    </alternativeName>
</protein>
<evidence type="ECO:0000256" key="4">
    <source>
        <dbReference type="ARBA" id="ARBA00022618"/>
    </source>
</evidence>
<accession>A0A3B0W908</accession>
<evidence type="ECO:0000259" key="16">
    <source>
        <dbReference type="Pfam" id="PF00275"/>
    </source>
</evidence>
<dbReference type="GO" id="GO:0005737">
    <property type="term" value="C:cytoplasm"/>
    <property type="evidence" value="ECO:0007669"/>
    <property type="project" value="UniProtKB-SubCell"/>
</dbReference>
<evidence type="ECO:0000256" key="6">
    <source>
        <dbReference type="ARBA" id="ARBA00022960"/>
    </source>
</evidence>
<comment type="similarity">
    <text evidence="10">Belongs to the EPSP synthase family. MurA subfamily.</text>
</comment>
<evidence type="ECO:0000256" key="12">
    <source>
        <dbReference type="ARBA" id="ARBA00039754"/>
    </source>
</evidence>
<dbReference type="FunFam" id="3.65.10.10:FF:000002">
    <property type="entry name" value="UDP-N-acetylglucosamine 1-carboxyvinyltransferase"/>
    <property type="match status" value="1"/>
</dbReference>
<sequence>MNKLLINGGITLDGNVRISGAKNAVLPILAATLLADGPATIENVPHLHDVTTTVELLGCMGVMVSIDEKLSVEVDSSTIENYTAPYHLVKTMRSSILVLGPLLARFGEAEVSLPGGCAIGSRPVDLHIKGLQDMGAEIDVSNGYIHAKASRLKGTRLVMDIVTVTGTENLMMAAALADGETIIENAAREPEVIDLANFINAMGGKISGAGTDTITIEGVEKLNGTRYRVLPDRIETGTYLVAAAITGGKIMVKDTDPKLLDAVIDKLRESGAKLEVGDDWISLDMEGKRPKAVSIRTAPYPAFPTDMQAQFAALNTIAEGTATVVETVFENRFMHVQELKRMGADIEIEGNTAIIRGVDALTSAPVMATDLRASASLIIAGLVASGETEVQRIYHIDRGYENIEEKLALLGAKIRRAHE</sequence>
<evidence type="ECO:0000256" key="1">
    <source>
        <dbReference type="ARBA" id="ARBA00004496"/>
    </source>
</evidence>
<dbReference type="GO" id="GO:0051301">
    <property type="term" value="P:cell division"/>
    <property type="evidence" value="ECO:0007669"/>
    <property type="project" value="UniProtKB-KW"/>
</dbReference>
<dbReference type="InterPro" id="IPR013792">
    <property type="entry name" value="RNA3'P_cycl/enolpyr_Trfase_a/b"/>
</dbReference>
<dbReference type="CDD" id="cd01555">
    <property type="entry name" value="UdpNAET"/>
    <property type="match status" value="1"/>
</dbReference>
<organism evidence="17">
    <name type="scientific">hydrothermal vent metagenome</name>
    <dbReference type="NCBI Taxonomy" id="652676"/>
    <lineage>
        <taxon>unclassified sequences</taxon>
        <taxon>metagenomes</taxon>
        <taxon>ecological metagenomes</taxon>
    </lineage>
</organism>
<proteinExistence type="inferred from homology"/>
<dbReference type="SUPFAM" id="SSF55205">
    <property type="entry name" value="EPT/RTPC-like"/>
    <property type="match status" value="1"/>
</dbReference>
<keyword evidence="7" id="KW-0573">Peptidoglycan synthesis</keyword>
<keyword evidence="9" id="KW-0961">Cell wall biogenesis/degradation</keyword>
<evidence type="ECO:0000256" key="8">
    <source>
        <dbReference type="ARBA" id="ARBA00023306"/>
    </source>
</evidence>
<dbReference type="InterPro" id="IPR050068">
    <property type="entry name" value="MurA_subfamily"/>
</dbReference>
<dbReference type="NCBIfam" id="NF006873">
    <property type="entry name" value="PRK09369.1"/>
    <property type="match status" value="1"/>
</dbReference>
<dbReference type="InterPro" id="IPR005750">
    <property type="entry name" value="UDP_GlcNAc_COvinyl_MurA"/>
</dbReference>
<dbReference type="GO" id="GO:0008760">
    <property type="term" value="F:UDP-N-acetylglucosamine 1-carboxyvinyltransferase activity"/>
    <property type="evidence" value="ECO:0007669"/>
    <property type="project" value="UniProtKB-EC"/>
</dbReference>
<comment type="pathway">
    <text evidence="2">Cell wall biogenesis; peptidoglycan biosynthesis.</text>
</comment>
<evidence type="ECO:0000256" key="10">
    <source>
        <dbReference type="ARBA" id="ARBA00038367"/>
    </source>
</evidence>
<dbReference type="Gene3D" id="3.65.10.10">
    <property type="entry name" value="Enolpyruvate transferase domain"/>
    <property type="match status" value="2"/>
</dbReference>
<keyword evidence="4" id="KW-0132">Cell division</keyword>
<dbReference type="InterPro" id="IPR001986">
    <property type="entry name" value="Enolpyruvate_Tfrase_dom"/>
</dbReference>
<feature type="domain" description="Enolpyruvate transferase" evidence="16">
    <location>
        <begin position="8"/>
        <end position="407"/>
    </location>
</feature>
<evidence type="ECO:0000256" key="3">
    <source>
        <dbReference type="ARBA" id="ARBA00022490"/>
    </source>
</evidence>
<dbReference type="EMBL" id="UOFE01000027">
    <property type="protein sequence ID" value="VAW52425.1"/>
    <property type="molecule type" value="Genomic_DNA"/>
</dbReference>
<dbReference type="GO" id="GO:0019277">
    <property type="term" value="P:UDP-N-acetylgalactosamine biosynthetic process"/>
    <property type="evidence" value="ECO:0007669"/>
    <property type="project" value="InterPro"/>
</dbReference>
<evidence type="ECO:0000256" key="5">
    <source>
        <dbReference type="ARBA" id="ARBA00022679"/>
    </source>
</evidence>
<keyword evidence="8" id="KW-0131">Cell cycle</keyword>
<dbReference type="PANTHER" id="PTHR43783">
    <property type="entry name" value="UDP-N-ACETYLGLUCOSAMINE 1-CARBOXYVINYLTRANSFERASE"/>
    <property type="match status" value="1"/>
</dbReference>
<keyword evidence="3" id="KW-0963">Cytoplasm</keyword>
<reference evidence="17" key="1">
    <citation type="submission" date="2018-06" db="EMBL/GenBank/DDBJ databases">
        <authorList>
            <person name="Zhirakovskaya E."/>
        </authorList>
    </citation>
    <scope>NUCLEOTIDE SEQUENCE</scope>
</reference>
<keyword evidence="5 17" id="KW-0808">Transferase</keyword>
<comment type="catalytic activity">
    <reaction evidence="15">
        <text>phosphoenolpyruvate + UDP-N-acetyl-alpha-D-glucosamine = UDP-N-acetyl-3-O-(1-carboxyvinyl)-alpha-D-glucosamine + phosphate</text>
        <dbReference type="Rhea" id="RHEA:18681"/>
        <dbReference type="ChEBI" id="CHEBI:43474"/>
        <dbReference type="ChEBI" id="CHEBI:57705"/>
        <dbReference type="ChEBI" id="CHEBI:58702"/>
        <dbReference type="ChEBI" id="CHEBI:68483"/>
        <dbReference type="EC" id="2.5.1.7"/>
    </reaction>
</comment>
<dbReference type="HAMAP" id="MF_00111">
    <property type="entry name" value="MurA"/>
    <property type="match status" value="1"/>
</dbReference>
<name>A0A3B0W908_9ZZZZ</name>
<dbReference type="EC" id="2.5.1.7" evidence="11"/>
<dbReference type="GO" id="GO:0008360">
    <property type="term" value="P:regulation of cell shape"/>
    <property type="evidence" value="ECO:0007669"/>
    <property type="project" value="UniProtKB-KW"/>
</dbReference>
<dbReference type="PANTHER" id="PTHR43783:SF1">
    <property type="entry name" value="UDP-N-ACETYLGLUCOSAMINE 1-CARBOXYVINYLTRANSFERASE"/>
    <property type="match status" value="1"/>
</dbReference>
<evidence type="ECO:0000256" key="14">
    <source>
        <dbReference type="ARBA" id="ARBA00042842"/>
    </source>
</evidence>
<dbReference type="GO" id="GO:0071555">
    <property type="term" value="P:cell wall organization"/>
    <property type="evidence" value="ECO:0007669"/>
    <property type="project" value="UniProtKB-KW"/>
</dbReference>
<evidence type="ECO:0000256" key="11">
    <source>
        <dbReference type="ARBA" id="ARBA00039108"/>
    </source>
</evidence>
<evidence type="ECO:0000256" key="7">
    <source>
        <dbReference type="ARBA" id="ARBA00022984"/>
    </source>
</evidence>
<evidence type="ECO:0000256" key="13">
    <source>
        <dbReference type="ARBA" id="ARBA00042443"/>
    </source>
</evidence>